<dbReference type="AlphaFoldDB" id="A0A7S2J6Q9"/>
<proteinExistence type="predicted"/>
<reference evidence="2" key="1">
    <citation type="submission" date="2021-01" db="EMBL/GenBank/DDBJ databases">
        <authorList>
            <person name="Corre E."/>
            <person name="Pelletier E."/>
            <person name="Niang G."/>
            <person name="Scheremetjew M."/>
            <person name="Finn R."/>
            <person name="Kale V."/>
            <person name="Holt S."/>
            <person name="Cochrane G."/>
            <person name="Meng A."/>
            <person name="Brown T."/>
            <person name="Cohen L."/>
        </authorList>
    </citation>
    <scope>NUCLEOTIDE SEQUENCE</scope>
    <source>
        <strain evidence="2">UTEX LB 985</strain>
    </source>
</reference>
<dbReference type="EMBL" id="HBGU01074519">
    <property type="protein sequence ID" value="CAD9538449.1"/>
    <property type="molecule type" value="Transcribed_RNA"/>
</dbReference>
<name>A0A7S2J6Q9_9EUKA</name>
<evidence type="ECO:0000313" key="2">
    <source>
        <dbReference type="EMBL" id="CAD9538449.1"/>
    </source>
</evidence>
<organism evidence="2">
    <name type="scientific">Haptolina brevifila</name>
    <dbReference type="NCBI Taxonomy" id="156173"/>
    <lineage>
        <taxon>Eukaryota</taxon>
        <taxon>Haptista</taxon>
        <taxon>Haptophyta</taxon>
        <taxon>Prymnesiophyceae</taxon>
        <taxon>Prymnesiales</taxon>
        <taxon>Prymnesiaceae</taxon>
        <taxon>Haptolina</taxon>
    </lineage>
</organism>
<protein>
    <submittedName>
        <fullName evidence="2">Uncharacterized protein</fullName>
    </submittedName>
</protein>
<evidence type="ECO:0000256" key="1">
    <source>
        <dbReference type="SAM" id="Coils"/>
    </source>
</evidence>
<feature type="coiled-coil region" evidence="1">
    <location>
        <begin position="111"/>
        <end position="138"/>
    </location>
</feature>
<gene>
    <name evidence="2" type="ORF">CBRE1094_LOCUS40602</name>
</gene>
<keyword evidence="1" id="KW-0175">Coiled coil</keyword>
<sequence length="150" mass="16486">METTAPASEPPAASPPVRKWVTMKQMPPDGDWQAYVKANVGNMSYMAPPDHIWEVGFNDGTYERMDNDALMAMLENRAPKPLLVGEDKTKQMVDQSLKNVEICQKISIENNKELAEMNAKIEERKAAKEAEAAKEADAAKEAEAHAAVAG</sequence>
<accession>A0A7S2J6Q9</accession>